<evidence type="ECO:0000256" key="1">
    <source>
        <dbReference type="ARBA" id="ARBA00004434"/>
    </source>
</evidence>
<dbReference type="Pfam" id="PF08740">
    <property type="entry name" value="BCS1_N"/>
    <property type="match status" value="1"/>
</dbReference>
<comment type="subcellular location">
    <subcellularLocation>
        <location evidence="1">Mitochondrion inner membrane</location>
        <topology evidence="1">Single-pass membrane protein</topology>
    </subcellularLocation>
</comment>
<dbReference type="InterPro" id="IPR014851">
    <property type="entry name" value="BCS1_N"/>
</dbReference>
<evidence type="ECO:0000259" key="4">
    <source>
        <dbReference type="SMART" id="SM00382"/>
    </source>
</evidence>
<proteinExistence type="inferred from homology"/>
<feature type="domain" description="AAA+ ATPase" evidence="4">
    <location>
        <begin position="166"/>
        <end position="296"/>
    </location>
</feature>
<evidence type="ECO:0000313" key="5">
    <source>
        <dbReference type="EMBL" id="KIW37732.1"/>
    </source>
</evidence>
<keyword evidence="3" id="KW-0472">Membrane</keyword>
<keyword evidence="6" id="KW-1185">Reference proteome</keyword>
<evidence type="ECO:0000256" key="2">
    <source>
        <dbReference type="ARBA" id="ARBA00007448"/>
    </source>
</evidence>
<dbReference type="OrthoDB" id="10251412at2759"/>
<sequence length="382" mass="43840">MLGCKERTRDLEDAEITREEDMIFNYREWSQKQPLQYVPDSSGIFLHKGYMFKINQVETSRKKNGNQYPQTRFDVSVFWPSCKPVFSLLDHIRDEQLSKYVSYTFILRPSLAVPTSPAWRIAAERPTRPVSTIDIPYHLKQQILEDFNDFLQPRTRKKYAKDGRPYRRGYLFYGPPGCGKTSLGFALGGLHEIDIYCVSLNDPHVTEETLMALATDLPLRCILILEDIDSSGIFESKSRHASNSPISLSCLLNLMDGMTAPEGVAFIITTNNRKRLPKALIRPGRVDMEIEFELAAKQQIKDLFIRMYNPETDILSKRPRKLSDIFSPRDPDTADVQLVQPDKSNEASILSKRDFEVSINSGLRSLADRFTQDIPDHCLQPR</sequence>
<dbReference type="SUPFAM" id="SSF52540">
    <property type="entry name" value="P-loop containing nucleoside triphosphate hydrolases"/>
    <property type="match status" value="1"/>
</dbReference>
<gene>
    <name evidence="5" type="ORF">PV06_09728</name>
</gene>
<comment type="similarity">
    <text evidence="2">Belongs to the AAA ATPase family. BCS1 subfamily.</text>
</comment>
<dbReference type="STRING" id="215243.A0A0D2BJZ9"/>
<dbReference type="HOGENOM" id="CLU_010189_4_2_1"/>
<dbReference type="GO" id="GO:0005524">
    <property type="term" value="F:ATP binding"/>
    <property type="evidence" value="ECO:0007669"/>
    <property type="project" value="InterPro"/>
</dbReference>
<dbReference type="Proteomes" id="UP000053342">
    <property type="component" value="Unassembled WGS sequence"/>
</dbReference>
<dbReference type="GO" id="GO:0005743">
    <property type="term" value="C:mitochondrial inner membrane"/>
    <property type="evidence" value="ECO:0007669"/>
    <property type="project" value="UniProtKB-SubCell"/>
</dbReference>
<name>A0A0D2BJZ9_9EURO</name>
<keyword evidence="3" id="KW-0999">Mitochondrion inner membrane</keyword>
<dbReference type="EMBL" id="KN847342">
    <property type="protein sequence ID" value="KIW37732.1"/>
    <property type="molecule type" value="Genomic_DNA"/>
</dbReference>
<dbReference type="Pfam" id="PF00004">
    <property type="entry name" value="AAA"/>
    <property type="match status" value="1"/>
</dbReference>
<dbReference type="InterPro" id="IPR050747">
    <property type="entry name" value="Mitochondrial_chaperone_BCS1"/>
</dbReference>
<accession>A0A0D2BJZ9</accession>
<evidence type="ECO:0000313" key="6">
    <source>
        <dbReference type="Proteomes" id="UP000053342"/>
    </source>
</evidence>
<dbReference type="GeneID" id="27361802"/>
<dbReference type="RefSeq" id="XP_016257948.1">
    <property type="nucleotide sequence ID" value="XM_016411194.1"/>
</dbReference>
<dbReference type="Gene3D" id="3.40.50.300">
    <property type="entry name" value="P-loop containing nucleotide triphosphate hydrolases"/>
    <property type="match status" value="1"/>
</dbReference>
<protein>
    <recommendedName>
        <fullName evidence="4">AAA+ ATPase domain-containing protein</fullName>
    </recommendedName>
</protein>
<dbReference type="InterPro" id="IPR027417">
    <property type="entry name" value="P-loop_NTPase"/>
</dbReference>
<dbReference type="AlphaFoldDB" id="A0A0D2BJZ9"/>
<organism evidence="5 6">
    <name type="scientific">Exophiala oligosperma</name>
    <dbReference type="NCBI Taxonomy" id="215243"/>
    <lineage>
        <taxon>Eukaryota</taxon>
        <taxon>Fungi</taxon>
        <taxon>Dikarya</taxon>
        <taxon>Ascomycota</taxon>
        <taxon>Pezizomycotina</taxon>
        <taxon>Eurotiomycetes</taxon>
        <taxon>Chaetothyriomycetidae</taxon>
        <taxon>Chaetothyriales</taxon>
        <taxon>Herpotrichiellaceae</taxon>
        <taxon>Exophiala</taxon>
    </lineage>
</organism>
<dbReference type="SMART" id="SM00382">
    <property type="entry name" value="AAA"/>
    <property type="match status" value="1"/>
</dbReference>
<dbReference type="InterPro" id="IPR003959">
    <property type="entry name" value="ATPase_AAA_core"/>
</dbReference>
<dbReference type="PANTHER" id="PTHR23070">
    <property type="entry name" value="BCS1 AAA-TYPE ATPASE"/>
    <property type="match status" value="1"/>
</dbReference>
<evidence type="ECO:0000256" key="3">
    <source>
        <dbReference type="ARBA" id="ARBA00022792"/>
    </source>
</evidence>
<dbReference type="GO" id="GO:0016887">
    <property type="term" value="F:ATP hydrolysis activity"/>
    <property type="evidence" value="ECO:0007669"/>
    <property type="project" value="InterPro"/>
</dbReference>
<keyword evidence="3" id="KW-0496">Mitochondrion</keyword>
<reference evidence="5 6" key="1">
    <citation type="submission" date="2015-01" db="EMBL/GenBank/DDBJ databases">
        <title>The Genome Sequence of Exophiala oligosperma CBS72588.</title>
        <authorList>
            <consortium name="The Broad Institute Genomics Platform"/>
            <person name="Cuomo C."/>
            <person name="de Hoog S."/>
            <person name="Gorbushina A."/>
            <person name="Stielow B."/>
            <person name="Teixiera M."/>
            <person name="Abouelleil A."/>
            <person name="Chapman S.B."/>
            <person name="Priest M."/>
            <person name="Young S.K."/>
            <person name="Wortman J."/>
            <person name="Nusbaum C."/>
            <person name="Birren B."/>
        </authorList>
    </citation>
    <scope>NUCLEOTIDE SEQUENCE [LARGE SCALE GENOMIC DNA]</scope>
    <source>
        <strain evidence="5 6">CBS 72588</strain>
    </source>
</reference>
<dbReference type="VEuPathDB" id="FungiDB:PV06_09728"/>
<dbReference type="InterPro" id="IPR003593">
    <property type="entry name" value="AAA+_ATPase"/>
</dbReference>